<keyword evidence="1" id="KW-0812">Transmembrane</keyword>
<keyword evidence="1" id="KW-0472">Membrane</keyword>
<dbReference type="EMBL" id="MU155237">
    <property type="protein sequence ID" value="KAF9478314.1"/>
    <property type="molecule type" value="Genomic_DNA"/>
</dbReference>
<protein>
    <submittedName>
        <fullName evidence="2">Uncharacterized protein</fullName>
    </submittedName>
</protein>
<proteinExistence type="predicted"/>
<evidence type="ECO:0000313" key="3">
    <source>
        <dbReference type="Proteomes" id="UP000807469"/>
    </source>
</evidence>
<name>A0A9P6CZH0_9AGAR</name>
<gene>
    <name evidence="2" type="ORF">BDN70DRAFT_49015</name>
</gene>
<feature type="transmembrane region" description="Helical" evidence="1">
    <location>
        <begin position="20"/>
        <end position="41"/>
    </location>
</feature>
<sequence>MLVLLGSLHTYFIFTSCSFIYHTRYPLLIIYFSIIICAIICEECDEDAGMRWGQGFPRRVLPAERPSGI</sequence>
<dbReference type="AlphaFoldDB" id="A0A9P6CZH0"/>
<evidence type="ECO:0000313" key="2">
    <source>
        <dbReference type="EMBL" id="KAF9478314.1"/>
    </source>
</evidence>
<reference evidence="2" key="1">
    <citation type="submission" date="2020-11" db="EMBL/GenBank/DDBJ databases">
        <authorList>
            <consortium name="DOE Joint Genome Institute"/>
            <person name="Ahrendt S."/>
            <person name="Riley R."/>
            <person name="Andreopoulos W."/>
            <person name="Labutti K."/>
            <person name="Pangilinan J."/>
            <person name="Ruiz-Duenas F.J."/>
            <person name="Barrasa J.M."/>
            <person name="Sanchez-Garcia M."/>
            <person name="Camarero S."/>
            <person name="Miyauchi S."/>
            <person name="Serrano A."/>
            <person name="Linde D."/>
            <person name="Babiker R."/>
            <person name="Drula E."/>
            <person name="Ayuso-Fernandez I."/>
            <person name="Pacheco R."/>
            <person name="Padilla G."/>
            <person name="Ferreira P."/>
            <person name="Barriuso J."/>
            <person name="Kellner H."/>
            <person name="Castanera R."/>
            <person name="Alfaro M."/>
            <person name="Ramirez L."/>
            <person name="Pisabarro A.G."/>
            <person name="Kuo A."/>
            <person name="Tritt A."/>
            <person name="Lipzen A."/>
            <person name="He G."/>
            <person name="Yan M."/>
            <person name="Ng V."/>
            <person name="Cullen D."/>
            <person name="Martin F."/>
            <person name="Rosso M.-N."/>
            <person name="Henrissat B."/>
            <person name="Hibbett D."/>
            <person name="Martinez A.T."/>
            <person name="Grigoriev I.V."/>
        </authorList>
    </citation>
    <scope>NUCLEOTIDE SEQUENCE</scope>
    <source>
        <strain evidence="2">CIRM-BRFM 674</strain>
    </source>
</reference>
<comment type="caution">
    <text evidence="2">The sequence shown here is derived from an EMBL/GenBank/DDBJ whole genome shotgun (WGS) entry which is preliminary data.</text>
</comment>
<dbReference type="Proteomes" id="UP000807469">
    <property type="component" value="Unassembled WGS sequence"/>
</dbReference>
<organism evidence="2 3">
    <name type="scientific">Pholiota conissans</name>
    <dbReference type="NCBI Taxonomy" id="109636"/>
    <lineage>
        <taxon>Eukaryota</taxon>
        <taxon>Fungi</taxon>
        <taxon>Dikarya</taxon>
        <taxon>Basidiomycota</taxon>
        <taxon>Agaricomycotina</taxon>
        <taxon>Agaricomycetes</taxon>
        <taxon>Agaricomycetidae</taxon>
        <taxon>Agaricales</taxon>
        <taxon>Agaricineae</taxon>
        <taxon>Strophariaceae</taxon>
        <taxon>Pholiota</taxon>
    </lineage>
</organism>
<keyword evidence="1" id="KW-1133">Transmembrane helix</keyword>
<evidence type="ECO:0000256" key="1">
    <source>
        <dbReference type="SAM" id="Phobius"/>
    </source>
</evidence>
<accession>A0A9P6CZH0</accession>
<keyword evidence="3" id="KW-1185">Reference proteome</keyword>